<evidence type="ECO:0000313" key="3">
    <source>
        <dbReference type="Proteomes" id="UP000192582"/>
    </source>
</evidence>
<dbReference type="OrthoDB" id="27053at1298"/>
<dbReference type="AlphaFoldDB" id="A0A1W1VNH6"/>
<feature type="region of interest" description="Disordered" evidence="1">
    <location>
        <begin position="1"/>
        <end position="20"/>
    </location>
</feature>
<feature type="compositionally biased region" description="Polar residues" evidence="1">
    <location>
        <begin position="11"/>
        <end position="20"/>
    </location>
</feature>
<keyword evidence="3" id="KW-1185">Reference proteome</keyword>
<accession>A0A1W1VNH6</accession>
<dbReference type="RefSeq" id="WP_139806984.1">
    <property type="nucleotide sequence ID" value="NZ_FWWU01000009.1"/>
</dbReference>
<protein>
    <submittedName>
        <fullName evidence="2">Uncharacterized protein</fullName>
    </submittedName>
</protein>
<reference evidence="2 3" key="1">
    <citation type="submission" date="2017-04" db="EMBL/GenBank/DDBJ databases">
        <authorList>
            <person name="Afonso C.L."/>
            <person name="Miller P.J."/>
            <person name="Scott M.A."/>
            <person name="Spackman E."/>
            <person name="Goraichik I."/>
            <person name="Dimitrov K.M."/>
            <person name="Suarez D.L."/>
            <person name="Swayne D.E."/>
        </authorList>
    </citation>
    <scope>NUCLEOTIDE SEQUENCE [LARGE SCALE GENOMIC DNA]</scope>
    <source>
        <strain evidence="2 3">KR-140</strain>
    </source>
</reference>
<gene>
    <name evidence="2" type="ORF">SAMN00790413_02571</name>
</gene>
<name>A0A1W1VNH6_9DEIO</name>
<dbReference type="Proteomes" id="UP000192582">
    <property type="component" value="Unassembled WGS sequence"/>
</dbReference>
<dbReference type="STRING" id="695939.SAMN00790413_02571"/>
<proteinExistence type="predicted"/>
<organism evidence="2 3">
    <name type="scientific">Deinococcus hopiensis KR-140</name>
    <dbReference type="NCBI Taxonomy" id="695939"/>
    <lineage>
        <taxon>Bacteria</taxon>
        <taxon>Thermotogati</taxon>
        <taxon>Deinococcota</taxon>
        <taxon>Deinococci</taxon>
        <taxon>Deinococcales</taxon>
        <taxon>Deinococcaceae</taxon>
        <taxon>Deinococcus</taxon>
    </lineage>
</organism>
<sequence>MPVAPVLGQQDRLSTRAQSVGGTLREAGVPLGVWTNGGGHTHPQNWPEVRAEALAGLAAAGAKVERSDGPAV</sequence>
<evidence type="ECO:0000313" key="2">
    <source>
        <dbReference type="EMBL" id="SMB94878.1"/>
    </source>
</evidence>
<dbReference type="EMBL" id="FWWU01000009">
    <property type="protein sequence ID" value="SMB94878.1"/>
    <property type="molecule type" value="Genomic_DNA"/>
</dbReference>
<evidence type="ECO:0000256" key="1">
    <source>
        <dbReference type="SAM" id="MobiDB-lite"/>
    </source>
</evidence>